<feature type="transmembrane region" description="Helical" evidence="5">
    <location>
        <begin position="153"/>
        <end position="174"/>
    </location>
</feature>
<feature type="domain" description="Integral membrane bound transporter" evidence="6">
    <location>
        <begin position="225"/>
        <end position="346"/>
    </location>
</feature>
<proteinExistence type="predicted"/>
<evidence type="ECO:0000259" key="6">
    <source>
        <dbReference type="Pfam" id="PF13515"/>
    </source>
</evidence>
<evidence type="ECO:0000313" key="8">
    <source>
        <dbReference type="Proteomes" id="UP000677913"/>
    </source>
</evidence>
<keyword evidence="2 5" id="KW-0812">Transmembrane</keyword>
<dbReference type="Pfam" id="PF13515">
    <property type="entry name" value="FUSC_2"/>
    <property type="match status" value="1"/>
</dbReference>
<feature type="transmembrane region" description="Helical" evidence="5">
    <location>
        <begin position="258"/>
        <end position="276"/>
    </location>
</feature>
<keyword evidence="4 5" id="KW-0472">Membrane</keyword>
<name>A0A8J7WP58_9ACTN</name>
<protein>
    <submittedName>
        <fullName evidence="7">FUSC family protein</fullName>
    </submittedName>
</protein>
<feature type="transmembrane region" description="Helical" evidence="5">
    <location>
        <begin position="330"/>
        <end position="350"/>
    </location>
</feature>
<evidence type="ECO:0000256" key="3">
    <source>
        <dbReference type="ARBA" id="ARBA00022989"/>
    </source>
</evidence>
<sequence>MSTYSETVRELRSPGRIAYASTAELVPGRGVRLALGVMVPLTIGVCTGRYAYGVYAALGALPSGFAAMTGTRSKKPTAVALAAVGMAAGAFVGALAAGTAALLVFFIAAFAYLAGIAGAFGDRVAIAALQWPAALLIATSVPQTARQAAVHAGLVLAGGLGQAALVALAVALHAEPADAAPTSDRRGSRAFARHLTGTFRIHVGIKTNQGRHALRLAVTAAAAQSAALLLGLAHPYWAALTAVLVLKADHVLTVRRSLDRIGGTAVGILLGPLLVAPAHLGPAALLPGAALAMTLAYAVFPASYFLYTVFLTGFVVVLLDLLGFGAGGTLLPRLTATLLGGVIALVASHVRRS</sequence>
<feature type="transmembrane region" description="Helical" evidence="5">
    <location>
        <begin position="305"/>
        <end position="324"/>
    </location>
</feature>
<organism evidence="7 8">
    <name type="scientific">Actinocrinis puniceicyclus</name>
    <dbReference type="NCBI Taxonomy" id="977794"/>
    <lineage>
        <taxon>Bacteria</taxon>
        <taxon>Bacillati</taxon>
        <taxon>Actinomycetota</taxon>
        <taxon>Actinomycetes</taxon>
        <taxon>Catenulisporales</taxon>
        <taxon>Actinospicaceae</taxon>
        <taxon>Actinocrinis</taxon>
    </lineage>
</organism>
<dbReference type="EMBL" id="JAGSXH010000019">
    <property type="protein sequence ID" value="MBS2963004.1"/>
    <property type="molecule type" value="Genomic_DNA"/>
</dbReference>
<dbReference type="GO" id="GO:0016020">
    <property type="term" value="C:membrane"/>
    <property type="evidence" value="ECO:0007669"/>
    <property type="project" value="UniProtKB-SubCell"/>
</dbReference>
<keyword evidence="3 5" id="KW-1133">Transmembrane helix</keyword>
<dbReference type="Proteomes" id="UP000677913">
    <property type="component" value="Unassembled WGS sequence"/>
</dbReference>
<accession>A0A8J7WP58</accession>
<dbReference type="RefSeq" id="WP_211466282.1">
    <property type="nucleotide sequence ID" value="NZ_JAGSXH010000019.1"/>
</dbReference>
<evidence type="ECO:0000256" key="4">
    <source>
        <dbReference type="ARBA" id="ARBA00023136"/>
    </source>
</evidence>
<evidence type="ECO:0000256" key="5">
    <source>
        <dbReference type="SAM" id="Phobius"/>
    </source>
</evidence>
<feature type="transmembrane region" description="Helical" evidence="5">
    <location>
        <begin position="226"/>
        <end position="246"/>
    </location>
</feature>
<keyword evidence="8" id="KW-1185">Reference proteome</keyword>
<comment type="caution">
    <text evidence="7">The sequence shown here is derived from an EMBL/GenBank/DDBJ whole genome shotgun (WGS) entry which is preliminary data.</text>
</comment>
<comment type="subcellular location">
    <subcellularLocation>
        <location evidence="1">Membrane</location>
        <topology evidence="1">Multi-pass membrane protein</topology>
    </subcellularLocation>
</comment>
<dbReference type="InterPro" id="IPR049453">
    <property type="entry name" value="Memb_transporter_dom"/>
</dbReference>
<evidence type="ECO:0000313" key="7">
    <source>
        <dbReference type="EMBL" id="MBS2963004.1"/>
    </source>
</evidence>
<evidence type="ECO:0000256" key="2">
    <source>
        <dbReference type="ARBA" id="ARBA00022692"/>
    </source>
</evidence>
<reference evidence="7" key="1">
    <citation type="submission" date="2021-04" db="EMBL/GenBank/DDBJ databases">
        <title>Genome based classification of Actinospica acidithermotolerans sp. nov., an actinobacterium isolated from an Indonesian hot spring.</title>
        <authorList>
            <person name="Kusuma A.B."/>
            <person name="Putra K.E."/>
            <person name="Nafisah S."/>
            <person name="Loh J."/>
            <person name="Nouioui I."/>
            <person name="Goodfellow M."/>
        </authorList>
    </citation>
    <scope>NUCLEOTIDE SEQUENCE</scope>
    <source>
        <strain evidence="7">DSM 45618</strain>
    </source>
</reference>
<dbReference type="AlphaFoldDB" id="A0A8J7WP58"/>
<evidence type="ECO:0000256" key="1">
    <source>
        <dbReference type="ARBA" id="ARBA00004141"/>
    </source>
</evidence>
<feature type="transmembrane region" description="Helical" evidence="5">
    <location>
        <begin position="79"/>
        <end position="112"/>
    </location>
</feature>
<gene>
    <name evidence="7" type="ORF">KGA66_08110</name>
</gene>